<evidence type="ECO:0000256" key="1">
    <source>
        <dbReference type="ARBA" id="ARBA00022473"/>
    </source>
</evidence>
<keyword evidence="4" id="KW-0804">Transcription</keyword>
<feature type="region of interest" description="Disordered" evidence="6">
    <location>
        <begin position="149"/>
        <end position="176"/>
    </location>
</feature>
<gene>
    <name evidence="8" type="ORF">DILT_LOCUS9549</name>
</gene>
<name>A0A3P7LUF1_DIBLA</name>
<feature type="compositionally biased region" description="Low complexity" evidence="6">
    <location>
        <begin position="50"/>
        <end position="65"/>
    </location>
</feature>
<dbReference type="SUPFAM" id="SSF90073">
    <property type="entry name" value="GCM domain"/>
    <property type="match status" value="1"/>
</dbReference>
<dbReference type="AlphaFoldDB" id="A0A3P7LUF1"/>
<dbReference type="Proteomes" id="UP000281553">
    <property type="component" value="Unassembled WGS sequence"/>
</dbReference>
<keyword evidence="9" id="KW-1185">Reference proteome</keyword>
<dbReference type="OrthoDB" id="6282123at2759"/>
<dbReference type="InterPro" id="IPR043020">
    <property type="entry name" value="GCM_large"/>
</dbReference>
<dbReference type="GO" id="GO:0001228">
    <property type="term" value="F:DNA-binding transcription activator activity, RNA polymerase II-specific"/>
    <property type="evidence" value="ECO:0007669"/>
    <property type="project" value="InterPro"/>
</dbReference>
<evidence type="ECO:0000256" key="4">
    <source>
        <dbReference type="ARBA" id="ARBA00023163"/>
    </source>
</evidence>
<feature type="compositionally biased region" description="Basic and acidic residues" evidence="6">
    <location>
        <begin position="160"/>
        <end position="176"/>
    </location>
</feature>
<sequence length="240" mass="26960">MGYQHAFAAAAAAARNSELEVHGALLQHLYPTGNDVCSLSTNGLLLPADPNCSSSSPSNSTSSPPKLSALGPPQPPPPEQHPQFWDQTHSANRESLEHRFVQCQQHVPLPPSQTLLFHDHCSTEMLGSVAMLAPTMSQQLIADFPMQQPQEVSNGSEPVEDGRCNEDSREDNQTHQWDIKDVRLPNVTTFEPYDLWPNSSCRRVYSFTSERARRHQSRWAMQNTNNHNPHVLKKYRLKSF</sequence>
<dbReference type="Pfam" id="PF03615">
    <property type="entry name" value="GCM"/>
    <property type="match status" value="1"/>
</dbReference>
<dbReference type="EMBL" id="UYRU01057160">
    <property type="protein sequence ID" value="VDN13718.1"/>
    <property type="molecule type" value="Genomic_DNA"/>
</dbReference>
<dbReference type="InterPro" id="IPR036115">
    <property type="entry name" value="GCM_dom_sf"/>
</dbReference>
<dbReference type="PANTHER" id="PTHR12414:SF8">
    <property type="entry name" value="TRANSCRIPTION FACTOR GLIAL CELLS MISSING-RELATED"/>
    <property type="match status" value="1"/>
</dbReference>
<evidence type="ECO:0000259" key="7">
    <source>
        <dbReference type="PROSITE" id="PS50807"/>
    </source>
</evidence>
<evidence type="ECO:0000313" key="9">
    <source>
        <dbReference type="Proteomes" id="UP000281553"/>
    </source>
</evidence>
<feature type="region of interest" description="Disordered" evidence="6">
    <location>
        <begin position="50"/>
        <end position="85"/>
    </location>
</feature>
<dbReference type="Gene3D" id="2.20.25.670">
    <property type="entry name" value="GCM domain, large subdomain"/>
    <property type="match status" value="1"/>
</dbReference>
<dbReference type="InterPro" id="IPR039791">
    <property type="entry name" value="GCM"/>
</dbReference>
<dbReference type="PROSITE" id="PS50807">
    <property type="entry name" value="GCM"/>
    <property type="match status" value="1"/>
</dbReference>
<evidence type="ECO:0000256" key="3">
    <source>
        <dbReference type="ARBA" id="ARBA00023125"/>
    </source>
</evidence>
<proteinExistence type="predicted"/>
<evidence type="ECO:0000313" key="8">
    <source>
        <dbReference type="EMBL" id="VDN13718.1"/>
    </source>
</evidence>
<protein>
    <recommendedName>
        <fullName evidence="7">GCM domain-containing protein</fullName>
    </recommendedName>
</protein>
<feature type="domain" description="GCM" evidence="7">
    <location>
        <begin position="175"/>
        <end position="240"/>
    </location>
</feature>
<keyword evidence="5" id="KW-0539">Nucleus</keyword>
<keyword evidence="1" id="KW-0217">Developmental protein</keyword>
<dbReference type="GO" id="GO:0042063">
    <property type="term" value="P:gliogenesis"/>
    <property type="evidence" value="ECO:0007669"/>
    <property type="project" value="TreeGrafter"/>
</dbReference>
<reference evidence="8 9" key="1">
    <citation type="submission" date="2018-11" db="EMBL/GenBank/DDBJ databases">
        <authorList>
            <consortium name="Pathogen Informatics"/>
        </authorList>
    </citation>
    <scope>NUCLEOTIDE SEQUENCE [LARGE SCALE GENOMIC DNA]</scope>
</reference>
<dbReference type="GO" id="GO:0000978">
    <property type="term" value="F:RNA polymerase II cis-regulatory region sequence-specific DNA binding"/>
    <property type="evidence" value="ECO:0007669"/>
    <property type="project" value="TreeGrafter"/>
</dbReference>
<evidence type="ECO:0000256" key="2">
    <source>
        <dbReference type="ARBA" id="ARBA00023015"/>
    </source>
</evidence>
<evidence type="ECO:0000256" key="5">
    <source>
        <dbReference type="ARBA" id="ARBA00023242"/>
    </source>
</evidence>
<evidence type="ECO:0000256" key="6">
    <source>
        <dbReference type="SAM" id="MobiDB-lite"/>
    </source>
</evidence>
<keyword evidence="3" id="KW-0238">DNA-binding</keyword>
<accession>A0A3P7LUF1</accession>
<dbReference type="PANTHER" id="PTHR12414">
    <property type="entry name" value="GLIAL CELLS MISSING RELATED/GLIDE"/>
    <property type="match status" value="1"/>
</dbReference>
<organism evidence="8 9">
    <name type="scientific">Dibothriocephalus latus</name>
    <name type="common">Fish tapeworm</name>
    <name type="synonym">Diphyllobothrium latum</name>
    <dbReference type="NCBI Taxonomy" id="60516"/>
    <lineage>
        <taxon>Eukaryota</taxon>
        <taxon>Metazoa</taxon>
        <taxon>Spiralia</taxon>
        <taxon>Lophotrochozoa</taxon>
        <taxon>Platyhelminthes</taxon>
        <taxon>Cestoda</taxon>
        <taxon>Eucestoda</taxon>
        <taxon>Diphyllobothriidea</taxon>
        <taxon>Diphyllobothriidae</taxon>
        <taxon>Dibothriocephalus</taxon>
    </lineage>
</organism>
<dbReference type="GO" id="GO:0005634">
    <property type="term" value="C:nucleus"/>
    <property type="evidence" value="ECO:0007669"/>
    <property type="project" value="TreeGrafter"/>
</dbReference>
<keyword evidence="2" id="KW-0805">Transcription regulation</keyword>
<dbReference type="InterPro" id="IPR003902">
    <property type="entry name" value="Tscrpt_reg_GCM"/>
</dbReference>